<evidence type="ECO:0000313" key="4">
    <source>
        <dbReference type="Proteomes" id="UP000593564"/>
    </source>
</evidence>
<dbReference type="InterPro" id="IPR036249">
    <property type="entry name" value="Thioredoxin-like_sf"/>
</dbReference>
<keyword evidence="4" id="KW-1185">Reference proteome</keyword>
<dbReference type="GO" id="GO:0006457">
    <property type="term" value="P:protein folding"/>
    <property type="evidence" value="ECO:0007669"/>
    <property type="project" value="TreeGrafter"/>
</dbReference>
<dbReference type="Proteomes" id="UP000593564">
    <property type="component" value="Unassembled WGS sequence"/>
</dbReference>
<proteinExistence type="inferred from homology"/>
<dbReference type="PANTHER" id="PTHR45809">
    <property type="entry name" value="VIRAL IAP-ASSOCIATED FACTOR HOMOLOG"/>
    <property type="match status" value="1"/>
</dbReference>
<dbReference type="SUPFAM" id="SSF52833">
    <property type="entry name" value="Thioredoxin-like"/>
    <property type="match status" value="1"/>
</dbReference>
<organism evidence="3 4">
    <name type="scientific">Camellia sinensis</name>
    <name type="common">Tea plant</name>
    <name type="synonym">Thea sinensis</name>
    <dbReference type="NCBI Taxonomy" id="4442"/>
    <lineage>
        <taxon>Eukaryota</taxon>
        <taxon>Viridiplantae</taxon>
        <taxon>Streptophyta</taxon>
        <taxon>Embryophyta</taxon>
        <taxon>Tracheophyta</taxon>
        <taxon>Spermatophyta</taxon>
        <taxon>Magnoliopsida</taxon>
        <taxon>eudicotyledons</taxon>
        <taxon>Gunneridae</taxon>
        <taxon>Pentapetalae</taxon>
        <taxon>asterids</taxon>
        <taxon>Ericales</taxon>
        <taxon>Theaceae</taxon>
        <taxon>Camellia</taxon>
    </lineage>
</organism>
<sequence>MANYHFVYKDVEGASTQWDDIQKKLGNLPPKPPTFKPPSFKAAKDEDSKHKDKAWIDDRAEEQPQDLEDDLELDKNRFLQEYRKKRLGELRQAAKVQRYGSVVPISGSDFLREVSQAPPNVWVILATKYPATKFVKMISTDCIPNYPDCNLPTLLLYNNGVVKANYVGLHNFGRRCTPEVIMSLYVDIVSSKIPKDVEDVKSAPVMESSRPCKDVELSPSKDVEPRLFIDEEDPKLKLGKDIEELKSKLNIVALKNENSELSKKLDVALGKIEAIVIGCDGIRSPITKWIGFSEPKYASHYALCRLAFYLDGQPYEPKVNYIYGKEVRGGCVLVSPTKVYRFVCFNSLAPGII</sequence>
<comment type="caution">
    <text evidence="3">The sequence shown here is derived from an EMBL/GenBank/DDBJ whole genome shotgun (WGS) entry which is preliminary data.</text>
</comment>
<evidence type="ECO:0000313" key="3">
    <source>
        <dbReference type="EMBL" id="KAF5954263.1"/>
    </source>
</evidence>
<gene>
    <name evidence="3" type="ORF">HYC85_007119</name>
</gene>
<dbReference type="InterPro" id="IPR051498">
    <property type="entry name" value="Phosducin-like_chap/apop_reg"/>
</dbReference>
<name>A0A7J7HN29_CAMSI</name>
<evidence type="ECO:0000256" key="1">
    <source>
        <dbReference type="ARBA" id="ARBA00009686"/>
    </source>
</evidence>
<feature type="region of interest" description="Disordered" evidence="2">
    <location>
        <begin position="20"/>
        <end position="69"/>
    </location>
</feature>
<reference evidence="3 4" key="2">
    <citation type="submission" date="2020-07" db="EMBL/GenBank/DDBJ databases">
        <title>Genome assembly of wild tea tree DASZ reveals pedigree and selection history of tea varieties.</title>
        <authorList>
            <person name="Zhang W."/>
        </authorList>
    </citation>
    <scope>NUCLEOTIDE SEQUENCE [LARGE SCALE GENOMIC DNA]</scope>
    <source>
        <strain evidence="4">cv. G240</strain>
        <tissue evidence="3">Leaf</tissue>
    </source>
</reference>
<evidence type="ECO:0000256" key="2">
    <source>
        <dbReference type="SAM" id="MobiDB-lite"/>
    </source>
</evidence>
<dbReference type="Gene3D" id="3.40.30.10">
    <property type="entry name" value="Glutaredoxin"/>
    <property type="match status" value="1"/>
</dbReference>
<feature type="compositionally biased region" description="Basic and acidic residues" evidence="2">
    <location>
        <begin position="42"/>
        <end position="62"/>
    </location>
</feature>
<dbReference type="PANTHER" id="PTHR45809:SF3">
    <property type="entry name" value="VIRAL IAP-ASSOCIATED FACTOR HOMOLOG"/>
    <property type="match status" value="1"/>
</dbReference>
<reference evidence="4" key="1">
    <citation type="journal article" date="2020" name="Nat. Commun.">
        <title>Genome assembly of wild tea tree DASZ reveals pedigree and selection history of tea varieties.</title>
        <authorList>
            <person name="Zhang W."/>
            <person name="Zhang Y."/>
            <person name="Qiu H."/>
            <person name="Guo Y."/>
            <person name="Wan H."/>
            <person name="Zhang X."/>
            <person name="Scossa F."/>
            <person name="Alseekh S."/>
            <person name="Zhang Q."/>
            <person name="Wang P."/>
            <person name="Xu L."/>
            <person name="Schmidt M.H."/>
            <person name="Jia X."/>
            <person name="Li D."/>
            <person name="Zhu A."/>
            <person name="Guo F."/>
            <person name="Chen W."/>
            <person name="Ni D."/>
            <person name="Usadel B."/>
            <person name="Fernie A.R."/>
            <person name="Wen W."/>
        </authorList>
    </citation>
    <scope>NUCLEOTIDE SEQUENCE [LARGE SCALE GENOMIC DNA]</scope>
    <source>
        <strain evidence="4">cv. G240</strain>
    </source>
</reference>
<dbReference type="AlphaFoldDB" id="A0A7J7HN29"/>
<accession>A0A7J7HN29</accession>
<dbReference type="EMBL" id="JACBKZ010000003">
    <property type="protein sequence ID" value="KAF5954263.1"/>
    <property type="molecule type" value="Genomic_DNA"/>
</dbReference>
<protein>
    <recommendedName>
        <fullName evidence="5">Phosducin thioredoxin-like domain-containing protein</fullName>
    </recommendedName>
</protein>
<evidence type="ECO:0008006" key="5">
    <source>
        <dbReference type="Google" id="ProtNLM"/>
    </source>
</evidence>
<dbReference type="GO" id="GO:0005737">
    <property type="term" value="C:cytoplasm"/>
    <property type="evidence" value="ECO:0007669"/>
    <property type="project" value="TreeGrafter"/>
</dbReference>
<comment type="similarity">
    <text evidence="1">Belongs to the phosducin family.</text>
</comment>